<dbReference type="CDD" id="cd07814">
    <property type="entry name" value="SRPBCC_CalC_Aha1-like"/>
    <property type="match status" value="1"/>
</dbReference>
<dbReference type="AlphaFoldDB" id="A0A562SK86"/>
<comment type="similarity">
    <text evidence="1">Belongs to the AHA1 family.</text>
</comment>
<reference evidence="3 4" key="1">
    <citation type="journal article" date="2015" name="Stand. Genomic Sci.">
        <title>Genomic Encyclopedia of Bacterial and Archaeal Type Strains, Phase III: the genomes of soil and plant-associated and newly described type strains.</title>
        <authorList>
            <person name="Whitman W.B."/>
            <person name="Woyke T."/>
            <person name="Klenk H.P."/>
            <person name="Zhou Y."/>
            <person name="Lilburn T.G."/>
            <person name="Beck B.J."/>
            <person name="De Vos P."/>
            <person name="Vandamme P."/>
            <person name="Eisen J.A."/>
            <person name="Garrity G."/>
            <person name="Hugenholtz P."/>
            <person name="Kyrpides N.C."/>
        </authorList>
    </citation>
    <scope>NUCLEOTIDE SEQUENCE [LARGE SCALE GENOMIC DNA]</scope>
    <source>
        <strain evidence="3 4">CGMCC 1.7271</strain>
    </source>
</reference>
<keyword evidence="4" id="KW-1185">Reference proteome</keyword>
<proteinExistence type="inferred from homology"/>
<dbReference type="Pfam" id="PF08327">
    <property type="entry name" value="AHSA1"/>
    <property type="match status" value="1"/>
</dbReference>
<organism evidence="3 4">
    <name type="scientific">Lacibacter cauensis</name>
    <dbReference type="NCBI Taxonomy" id="510947"/>
    <lineage>
        <taxon>Bacteria</taxon>
        <taxon>Pseudomonadati</taxon>
        <taxon>Bacteroidota</taxon>
        <taxon>Chitinophagia</taxon>
        <taxon>Chitinophagales</taxon>
        <taxon>Chitinophagaceae</taxon>
        <taxon>Lacibacter</taxon>
    </lineage>
</organism>
<dbReference type="InterPro" id="IPR013538">
    <property type="entry name" value="ASHA1/2-like_C"/>
</dbReference>
<sequence>MQTANDIVLEKIYNAPIALVWAAITDEQHMRNWYFDFKGQFQLNVGQTFDWHAGDLKDKQWLHRGEMLEIIPNKKLVHTWTYPGYSGKAIAYWELSEADAQTTKLKFRFEFAEPFDANEPALVRGNFVNGWNELILNSLEQYLNKQ</sequence>
<evidence type="ECO:0000313" key="4">
    <source>
        <dbReference type="Proteomes" id="UP000316167"/>
    </source>
</evidence>
<gene>
    <name evidence="3" type="ORF">IQ13_2684</name>
</gene>
<evidence type="ECO:0000256" key="1">
    <source>
        <dbReference type="ARBA" id="ARBA00006817"/>
    </source>
</evidence>
<dbReference type="Proteomes" id="UP000316167">
    <property type="component" value="Unassembled WGS sequence"/>
</dbReference>
<name>A0A562SK86_9BACT</name>
<comment type="caution">
    <text evidence="3">The sequence shown here is derived from an EMBL/GenBank/DDBJ whole genome shotgun (WGS) entry which is preliminary data.</text>
</comment>
<protein>
    <submittedName>
        <fullName evidence="3">Uncharacterized protein YndB with AHSA1/START domain</fullName>
    </submittedName>
</protein>
<dbReference type="OrthoDB" id="2355173at2"/>
<dbReference type="RefSeq" id="WP_144886851.1">
    <property type="nucleotide sequence ID" value="NZ_VLLE01000004.1"/>
</dbReference>
<dbReference type="EMBL" id="VLLE01000004">
    <property type="protein sequence ID" value="TWI81665.1"/>
    <property type="molecule type" value="Genomic_DNA"/>
</dbReference>
<feature type="domain" description="Activator of Hsp90 ATPase homologue 1/2-like C-terminal" evidence="2">
    <location>
        <begin position="14"/>
        <end position="143"/>
    </location>
</feature>
<accession>A0A562SK86</accession>
<evidence type="ECO:0000259" key="2">
    <source>
        <dbReference type="Pfam" id="PF08327"/>
    </source>
</evidence>
<dbReference type="InterPro" id="IPR023393">
    <property type="entry name" value="START-like_dom_sf"/>
</dbReference>
<evidence type="ECO:0000313" key="3">
    <source>
        <dbReference type="EMBL" id="TWI81665.1"/>
    </source>
</evidence>
<dbReference type="Gene3D" id="3.30.530.20">
    <property type="match status" value="1"/>
</dbReference>
<dbReference type="SUPFAM" id="SSF55961">
    <property type="entry name" value="Bet v1-like"/>
    <property type="match status" value="1"/>
</dbReference>